<proteinExistence type="predicted"/>
<dbReference type="PROSITE" id="PS51704">
    <property type="entry name" value="GP_PDE"/>
    <property type="match status" value="1"/>
</dbReference>
<name>A0A078M7N2_9BACL</name>
<dbReference type="Gene3D" id="3.20.20.190">
    <property type="entry name" value="Phosphatidylinositol (PI) phosphodiesterase"/>
    <property type="match status" value="1"/>
</dbReference>
<gene>
    <name evidence="2" type="primary">ugpQ_1</name>
    <name evidence="2" type="ORF">BN1050_00889</name>
</gene>
<dbReference type="CDD" id="cd08563">
    <property type="entry name" value="GDPD_TtGDE_like"/>
    <property type="match status" value="1"/>
</dbReference>
<reference evidence="2" key="1">
    <citation type="submission" date="2014-07" db="EMBL/GenBank/DDBJ databases">
        <authorList>
            <person name="Urmite Genomes Urmite Genomes"/>
        </authorList>
    </citation>
    <scope>NUCLEOTIDE SEQUENCE</scope>
    <source>
        <strain evidence="2">13S34_air</strain>
    </source>
</reference>
<dbReference type="GO" id="GO:0008081">
    <property type="term" value="F:phosphoric diester hydrolase activity"/>
    <property type="evidence" value="ECO:0007669"/>
    <property type="project" value="InterPro"/>
</dbReference>
<accession>A0A078M7N2</accession>
<evidence type="ECO:0000259" key="1">
    <source>
        <dbReference type="PROSITE" id="PS51704"/>
    </source>
</evidence>
<dbReference type="GO" id="GO:0006629">
    <property type="term" value="P:lipid metabolic process"/>
    <property type="evidence" value="ECO:0007669"/>
    <property type="project" value="InterPro"/>
</dbReference>
<dbReference type="PATRIC" id="fig|1461583.4.peg.849"/>
<dbReference type="Pfam" id="PF03009">
    <property type="entry name" value="GDPD"/>
    <property type="match status" value="1"/>
</dbReference>
<dbReference type="SUPFAM" id="SSF51695">
    <property type="entry name" value="PLC-like phosphodiesterases"/>
    <property type="match status" value="1"/>
</dbReference>
<dbReference type="EMBL" id="LN483074">
    <property type="protein sequence ID" value="CEA01387.1"/>
    <property type="molecule type" value="Genomic_DNA"/>
</dbReference>
<protein>
    <submittedName>
        <fullName evidence="2">Glycerophosphoryl diester phosphodiesterase</fullName>
    </submittedName>
</protein>
<dbReference type="HOGENOM" id="CLU_030006_3_5_9"/>
<dbReference type="AlphaFoldDB" id="A0A078M7N2"/>
<dbReference type="PANTHER" id="PTHR46211:SF1">
    <property type="entry name" value="GLYCEROPHOSPHODIESTER PHOSPHODIESTERASE, CYTOPLASMIC"/>
    <property type="match status" value="1"/>
</dbReference>
<dbReference type="PANTHER" id="PTHR46211">
    <property type="entry name" value="GLYCEROPHOSPHORYL DIESTER PHOSPHODIESTERASE"/>
    <property type="match status" value="1"/>
</dbReference>
<organism evidence="2">
    <name type="scientific">Metalysinibacillus saudimassiliensis</name>
    <dbReference type="NCBI Taxonomy" id="1461583"/>
    <lineage>
        <taxon>Bacteria</taxon>
        <taxon>Bacillati</taxon>
        <taxon>Bacillota</taxon>
        <taxon>Bacilli</taxon>
        <taxon>Bacillales</taxon>
        <taxon>Caryophanaceae</taxon>
        <taxon>Metalysinibacillus</taxon>
    </lineage>
</organism>
<dbReference type="InterPro" id="IPR030395">
    <property type="entry name" value="GP_PDE_dom"/>
</dbReference>
<feature type="domain" description="GP-PDE" evidence="1">
    <location>
        <begin position="1"/>
        <end position="237"/>
    </location>
</feature>
<sequence>MEIYAHRGASSTHPENTMAAFRQAAELAITGVELDVHMTKDGEVVVIHDEKIDRTSNGQGFVKDYTLAQLREFDFGSWFDERFTGEKIPTLTEVLALFAATTQRVNIELKSDVFMYEGLEQKVLAIVKQHQMATRVIISSFDHEALQRVYALDKNIEVAALFGAVVIDIEAYTKRIPAQAMHVTLPSAFRNSIAQALRHDNTVRVYTVNDVLYAQELALLGVDSIFTDQPAEMAAFFA</sequence>
<dbReference type="InterPro" id="IPR017946">
    <property type="entry name" value="PLC-like_Pdiesterase_TIM-brl"/>
</dbReference>
<evidence type="ECO:0000313" key="2">
    <source>
        <dbReference type="EMBL" id="CEA01387.1"/>
    </source>
</evidence>